<gene>
    <name evidence="1" type="ORF">DW740_00155</name>
</gene>
<sequence length="72" mass="8049">MSDESKVSKAQQKAVAKYMKNNYDEIKVRVEKGKREIIKAAATAAGESVNGYIKKAVDQRMEREAADNDPVF</sequence>
<name>A0A414JB26_9FIRM</name>
<protein>
    <recommendedName>
        <fullName evidence="3">Antitoxin</fullName>
    </recommendedName>
</protein>
<accession>A0A414JB26</accession>
<comment type="caution">
    <text evidence="1">The sequence shown here is derived from an EMBL/GenBank/DDBJ whole genome shotgun (WGS) entry which is preliminary data.</text>
</comment>
<dbReference type="Gene3D" id="1.10.1220.10">
    <property type="entry name" value="Met repressor-like"/>
    <property type="match status" value="1"/>
</dbReference>
<dbReference type="RefSeq" id="WP_118049875.1">
    <property type="nucleotide sequence ID" value="NZ_CABJFK010000001.1"/>
</dbReference>
<dbReference type="InterPro" id="IPR010985">
    <property type="entry name" value="Ribbon_hlx_hlx"/>
</dbReference>
<evidence type="ECO:0000313" key="1">
    <source>
        <dbReference type="EMBL" id="RHE41770.1"/>
    </source>
</evidence>
<dbReference type="AlphaFoldDB" id="A0A414JB26"/>
<dbReference type="Proteomes" id="UP000283745">
    <property type="component" value="Unassembled WGS sequence"/>
</dbReference>
<dbReference type="EMBL" id="QSKF01000001">
    <property type="protein sequence ID" value="RHE41770.1"/>
    <property type="molecule type" value="Genomic_DNA"/>
</dbReference>
<dbReference type="InterPro" id="IPR013321">
    <property type="entry name" value="Arc_rbn_hlx_hlx"/>
</dbReference>
<proteinExistence type="predicted"/>
<organism evidence="1 2">
    <name type="scientific">Blautia obeum</name>
    <dbReference type="NCBI Taxonomy" id="40520"/>
    <lineage>
        <taxon>Bacteria</taxon>
        <taxon>Bacillati</taxon>
        <taxon>Bacillota</taxon>
        <taxon>Clostridia</taxon>
        <taxon>Lachnospirales</taxon>
        <taxon>Lachnospiraceae</taxon>
        <taxon>Blautia</taxon>
    </lineage>
</organism>
<dbReference type="SUPFAM" id="SSF47598">
    <property type="entry name" value="Ribbon-helix-helix"/>
    <property type="match status" value="1"/>
</dbReference>
<evidence type="ECO:0008006" key="3">
    <source>
        <dbReference type="Google" id="ProtNLM"/>
    </source>
</evidence>
<dbReference type="GO" id="GO:0006355">
    <property type="term" value="P:regulation of DNA-templated transcription"/>
    <property type="evidence" value="ECO:0007669"/>
    <property type="project" value="InterPro"/>
</dbReference>
<evidence type="ECO:0000313" key="2">
    <source>
        <dbReference type="Proteomes" id="UP000283745"/>
    </source>
</evidence>
<reference evidence="1 2" key="1">
    <citation type="submission" date="2018-08" db="EMBL/GenBank/DDBJ databases">
        <title>A genome reference for cultivated species of the human gut microbiota.</title>
        <authorList>
            <person name="Zou Y."/>
            <person name="Xue W."/>
            <person name="Luo G."/>
        </authorList>
    </citation>
    <scope>NUCLEOTIDE SEQUENCE [LARGE SCALE GENOMIC DNA]</scope>
    <source>
        <strain evidence="1 2">AM28-23</strain>
    </source>
</reference>